<keyword evidence="2" id="KW-1185">Reference proteome</keyword>
<protein>
    <submittedName>
        <fullName evidence="1">Uncharacterized protein</fullName>
    </submittedName>
</protein>
<dbReference type="AlphaFoldDB" id="A0A812WTI5"/>
<feature type="non-terminal residue" evidence="1">
    <location>
        <position position="1"/>
    </location>
</feature>
<dbReference type="Proteomes" id="UP000649617">
    <property type="component" value="Unassembled WGS sequence"/>
</dbReference>
<dbReference type="OrthoDB" id="417695at2759"/>
<evidence type="ECO:0000313" key="1">
    <source>
        <dbReference type="EMBL" id="CAE7688536.1"/>
    </source>
</evidence>
<comment type="caution">
    <text evidence="1">The sequence shown here is derived from an EMBL/GenBank/DDBJ whole genome shotgun (WGS) entry which is preliminary data.</text>
</comment>
<gene>
    <name evidence="1" type="ORF">SPIL2461_LOCUS19271</name>
</gene>
<evidence type="ECO:0000313" key="2">
    <source>
        <dbReference type="Proteomes" id="UP000649617"/>
    </source>
</evidence>
<name>A0A812WTI5_SYMPI</name>
<dbReference type="EMBL" id="CAJNIZ010044431">
    <property type="protein sequence ID" value="CAE7688536.1"/>
    <property type="molecule type" value="Genomic_DNA"/>
</dbReference>
<sequence>YDGDVVAKVGAPFFSGGCKEWGCNTGTGASCKTCVELSKRTQENHCASCNAGYTILEPQCKVMASDQKCG</sequence>
<feature type="non-terminal residue" evidence="1">
    <location>
        <position position="70"/>
    </location>
</feature>
<organism evidence="1 2">
    <name type="scientific">Symbiodinium pilosum</name>
    <name type="common">Dinoflagellate</name>
    <dbReference type="NCBI Taxonomy" id="2952"/>
    <lineage>
        <taxon>Eukaryota</taxon>
        <taxon>Sar</taxon>
        <taxon>Alveolata</taxon>
        <taxon>Dinophyceae</taxon>
        <taxon>Suessiales</taxon>
        <taxon>Symbiodiniaceae</taxon>
        <taxon>Symbiodinium</taxon>
    </lineage>
</organism>
<proteinExistence type="predicted"/>
<reference evidence="1" key="1">
    <citation type="submission" date="2021-02" db="EMBL/GenBank/DDBJ databases">
        <authorList>
            <person name="Dougan E. K."/>
            <person name="Rhodes N."/>
            <person name="Thang M."/>
            <person name="Chan C."/>
        </authorList>
    </citation>
    <scope>NUCLEOTIDE SEQUENCE</scope>
</reference>
<accession>A0A812WTI5</accession>